<dbReference type="Proteomes" id="UP001155220">
    <property type="component" value="Unassembled WGS sequence"/>
</dbReference>
<dbReference type="InterPro" id="IPR057326">
    <property type="entry name" value="KR_dom"/>
</dbReference>
<dbReference type="PANTHER" id="PTHR42879">
    <property type="entry name" value="3-OXOACYL-(ACYL-CARRIER-PROTEIN) REDUCTASE"/>
    <property type="match status" value="1"/>
</dbReference>
<dbReference type="GO" id="GO:0032787">
    <property type="term" value="P:monocarboxylic acid metabolic process"/>
    <property type="evidence" value="ECO:0007669"/>
    <property type="project" value="UniProtKB-ARBA"/>
</dbReference>
<organism evidence="4 5">
    <name type="scientific">Aurantimonas marianensis</name>
    <dbReference type="NCBI Taxonomy" id="2920428"/>
    <lineage>
        <taxon>Bacteria</taxon>
        <taxon>Pseudomonadati</taxon>
        <taxon>Pseudomonadota</taxon>
        <taxon>Alphaproteobacteria</taxon>
        <taxon>Hyphomicrobiales</taxon>
        <taxon>Aurantimonadaceae</taxon>
        <taxon>Aurantimonas</taxon>
    </lineage>
</organism>
<dbReference type="SUPFAM" id="SSF51735">
    <property type="entry name" value="NAD(P)-binding Rossmann-fold domains"/>
    <property type="match status" value="1"/>
</dbReference>
<proteinExistence type="inferred from homology"/>
<accession>A0A9X2H992</accession>
<dbReference type="PROSITE" id="PS00061">
    <property type="entry name" value="ADH_SHORT"/>
    <property type="match status" value="1"/>
</dbReference>
<protein>
    <submittedName>
        <fullName evidence="4">SDR family oxidoreductase</fullName>
    </submittedName>
</protein>
<feature type="domain" description="Ketoreductase" evidence="3">
    <location>
        <begin position="13"/>
        <end position="188"/>
    </location>
</feature>
<gene>
    <name evidence="4" type="ORF">MJ956_10610</name>
</gene>
<dbReference type="CDD" id="cd05233">
    <property type="entry name" value="SDR_c"/>
    <property type="match status" value="1"/>
</dbReference>
<keyword evidence="5" id="KW-1185">Reference proteome</keyword>
<evidence type="ECO:0000256" key="2">
    <source>
        <dbReference type="RuleBase" id="RU000363"/>
    </source>
</evidence>
<dbReference type="InterPro" id="IPR020904">
    <property type="entry name" value="Sc_DH/Rdtase_CS"/>
</dbReference>
<dbReference type="SMART" id="SM00822">
    <property type="entry name" value="PKS_KR"/>
    <property type="match status" value="1"/>
</dbReference>
<dbReference type="EMBL" id="JALHBS010000059">
    <property type="protein sequence ID" value="MCP3055593.1"/>
    <property type="molecule type" value="Genomic_DNA"/>
</dbReference>
<sequence>MQDDPVTIERRPRHILVTGASRGIGRTIAGRFVASGDTVTVLARSHDGAEKVCAELGAAAAVAADVTDASALEEALGMAAKRSGPIHILVNNAGGAETAPVSRLDVDQLRRMMALNVEPVLTAIRSVLPPMKERGVGRIVTIASTAGLKGYPYVGAYCAAKHAVVGLTRALALELAPTGITVNAVCPGYTDTDRVSGSLDRLEQKTGRARADLLAEFTGANPLGRLIRPDEVADCVHWLAGAGASAITGQAITVAGGEL</sequence>
<evidence type="ECO:0000256" key="1">
    <source>
        <dbReference type="ARBA" id="ARBA00006484"/>
    </source>
</evidence>
<evidence type="ECO:0000313" key="4">
    <source>
        <dbReference type="EMBL" id="MCP3055593.1"/>
    </source>
</evidence>
<comment type="caution">
    <text evidence="4">The sequence shown here is derived from an EMBL/GenBank/DDBJ whole genome shotgun (WGS) entry which is preliminary data.</text>
</comment>
<evidence type="ECO:0000313" key="5">
    <source>
        <dbReference type="Proteomes" id="UP001155220"/>
    </source>
</evidence>
<dbReference type="InterPro" id="IPR002347">
    <property type="entry name" value="SDR_fam"/>
</dbReference>
<dbReference type="FunFam" id="3.40.50.720:FF:000084">
    <property type="entry name" value="Short-chain dehydrogenase reductase"/>
    <property type="match status" value="1"/>
</dbReference>
<dbReference type="InterPro" id="IPR036291">
    <property type="entry name" value="NAD(P)-bd_dom_sf"/>
</dbReference>
<evidence type="ECO:0000259" key="3">
    <source>
        <dbReference type="SMART" id="SM00822"/>
    </source>
</evidence>
<dbReference type="RefSeq" id="WP_253964441.1">
    <property type="nucleotide sequence ID" value="NZ_JALHBS010000059.1"/>
</dbReference>
<dbReference type="PANTHER" id="PTHR42879:SF2">
    <property type="entry name" value="3-OXOACYL-[ACYL-CARRIER-PROTEIN] REDUCTASE FABG"/>
    <property type="match status" value="1"/>
</dbReference>
<dbReference type="PRINTS" id="PR00080">
    <property type="entry name" value="SDRFAMILY"/>
</dbReference>
<reference evidence="4" key="1">
    <citation type="submission" date="2022-03" db="EMBL/GenBank/DDBJ databases">
        <title>Aurantimonas Liuensis sp. Nov., isolated from the hadal seawater of the Mariana Trench.</title>
        <authorList>
            <person name="Liu R."/>
        </authorList>
    </citation>
    <scope>NUCLEOTIDE SEQUENCE</scope>
    <source>
        <strain evidence="4">LRZ36</strain>
    </source>
</reference>
<dbReference type="InterPro" id="IPR050259">
    <property type="entry name" value="SDR"/>
</dbReference>
<dbReference type="Gene3D" id="3.40.50.720">
    <property type="entry name" value="NAD(P)-binding Rossmann-like Domain"/>
    <property type="match status" value="1"/>
</dbReference>
<dbReference type="AlphaFoldDB" id="A0A9X2H992"/>
<comment type="similarity">
    <text evidence="1 2">Belongs to the short-chain dehydrogenases/reductases (SDR) family.</text>
</comment>
<dbReference type="Pfam" id="PF00106">
    <property type="entry name" value="adh_short"/>
    <property type="match status" value="1"/>
</dbReference>
<name>A0A9X2H992_9HYPH</name>
<dbReference type="PRINTS" id="PR00081">
    <property type="entry name" value="GDHRDH"/>
</dbReference>